<dbReference type="PANTHER" id="PTHR37807:SF4">
    <property type="entry name" value="DC1 DOMAIN-CONTAINING PROTEIN"/>
    <property type="match status" value="1"/>
</dbReference>
<dbReference type="EMBL" id="JARPOI010000001">
    <property type="protein sequence ID" value="KAJ9189913.1"/>
    <property type="molecule type" value="Genomic_DNA"/>
</dbReference>
<dbReference type="SUPFAM" id="SSF57889">
    <property type="entry name" value="Cysteine-rich domain"/>
    <property type="match status" value="2"/>
</dbReference>
<dbReference type="InterPro" id="IPR002048">
    <property type="entry name" value="EF_hand_dom"/>
</dbReference>
<gene>
    <name evidence="6" type="ORF">P3X46_001161</name>
</gene>
<evidence type="ECO:0000313" key="7">
    <source>
        <dbReference type="Proteomes" id="UP001174677"/>
    </source>
</evidence>
<dbReference type="InterPro" id="IPR043145">
    <property type="entry name" value="Znf_ZZ_sf"/>
</dbReference>
<evidence type="ECO:0000313" key="6">
    <source>
        <dbReference type="EMBL" id="KAJ9189913.1"/>
    </source>
</evidence>
<keyword evidence="4" id="KW-0862">Zinc</keyword>
<evidence type="ECO:0000256" key="1">
    <source>
        <dbReference type="ARBA" id="ARBA00022723"/>
    </source>
</evidence>
<sequence length="387" mass="44609">MDSAKTGTDVKSLMIIAIKGSSSSEKSEIAIKLVEFLEYPLIDEEDITPSLQNSLPNSSSKYDDLPFQIVTQISSTQLRLKLRVIISTQLSQRNHFEYLLQLASSKEARLIIIECGTQVHQNWDSQHVTKLNIYTTKPLEEAVPEILTSCKTAPFKEAHAHEFSFRQKPKVDSITLRCNYCNQFVSSGPTYQCIVCKEFTLHKKCAKLPKKLELLSKVCPSYLRENPPEHKFPKKHKCNLCERFSSSCHDCLLHIQIKLGFLPTILPFEGHQHPLNFIIMPLGYGYQYKCFLCDKLGKSIGYKCYKCKLDLHIDCAINNIKEERKARGGKERKAQEIKKAREEQKRKSAFVPLVMHRHKVAPVRFTEDELRQVFMQFDLNRDNVLSR</sequence>
<evidence type="ECO:0000256" key="2">
    <source>
        <dbReference type="ARBA" id="ARBA00022737"/>
    </source>
</evidence>
<accession>A0ABQ9NDN0</accession>
<dbReference type="InterPro" id="IPR004146">
    <property type="entry name" value="DC1"/>
</dbReference>
<comment type="caution">
    <text evidence="6">The sequence shown here is derived from an EMBL/GenBank/DDBJ whole genome shotgun (WGS) entry which is preliminary data.</text>
</comment>
<organism evidence="6 7">
    <name type="scientific">Hevea brasiliensis</name>
    <name type="common">Para rubber tree</name>
    <name type="synonym">Siphonia brasiliensis</name>
    <dbReference type="NCBI Taxonomy" id="3981"/>
    <lineage>
        <taxon>Eukaryota</taxon>
        <taxon>Viridiplantae</taxon>
        <taxon>Streptophyta</taxon>
        <taxon>Embryophyta</taxon>
        <taxon>Tracheophyta</taxon>
        <taxon>Spermatophyta</taxon>
        <taxon>Magnoliopsida</taxon>
        <taxon>eudicotyledons</taxon>
        <taxon>Gunneridae</taxon>
        <taxon>Pentapetalae</taxon>
        <taxon>rosids</taxon>
        <taxon>fabids</taxon>
        <taxon>Malpighiales</taxon>
        <taxon>Euphorbiaceae</taxon>
        <taxon>Crotonoideae</taxon>
        <taxon>Micrandreae</taxon>
        <taxon>Hevea</taxon>
    </lineage>
</organism>
<dbReference type="Gene3D" id="3.30.60.90">
    <property type="match status" value="1"/>
</dbReference>
<evidence type="ECO:0000259" key="5">
    <source>
        <dbReference type="PROSITE" id="PS50222"/>
    </source>
</evidence>
<protein>
    <recommendedName>
        <fullName evidence="5">EF-hand domain-containing protein</fullName>
    </recommendedName>
</protein>
<feature type="domain" description="EF-hand" evidence="5">
    <location>
        <begin position="365"/>
        <end position="387"/>
    </location>
</feature>
<dbReference type="Gene3D" id="3.40.50.300">
    <property type="entry name" value="P-loop containing nucleotide triphosphate hydrolases"/>
    <property type="match status" value="1"/>
</dbReference>
<name>A0ABQ9NDN0_HEVBR</name>
<dbReference type="InterPro" id="IPR027417">
    <property type="entry name" value="P-loop_NTPase"/>
</dbReference>
<dbReference type="Pfam" id="PF03107">
    <property type="entry name" value="C1_2"/>
    <property type="match status" value="2"/>
</dbReference>
<evidence type="ECO:0000256" key="3">
    <source>
        <dbReference type="ARBA" id="ARBA00022771"/>
    </source>
</evidence>
<keyword evidence="3" id="KW-0863">Zinc-finger</keyword>
<dbReference type="Proteomes" id="UP001174677">
    <property type="component" value="Chromosome 1"/>
</dbReference>
<dbReference type="PROSITE" id="PS50222">
    <property type="entry name" value="EF_HAND_2"/>
    <property type="match status" value="1"/>
</dbReference>
<proteinExistence type="predicted"/>
<dbReference type="InterPro" id="IPR046349">
    <property type="entry name" value="C1-like_sf"/>
</dbReference>
<reference evidence="6" key="1">
    <citation type="journal article" date="2023" name="Plant Biotechnol. J.">
        <title>Chromosome-level wild Hevea brasiliensis genome provides new tools for genomic-assisted breeding and valuable loci to elevate rubber yield.</title>
        <authorList>
            <person name="Cheng H."/>
            <person name="Song X."/>
            <person name="Hu Y."/>
            <person name="Wu T."/>
            <person name="Yang Q."/>
            <person name="An Z."/>
            <person name="Feng S."/>
            <person name="Deng Z."/>
            <person name="Wu W."/>
            <person name="Zeng X."/>
            <person name="Tu M."/>
            <person name="Wang X."/>
            <person name="Huang H."/>
        </authorList>
    </citation>
    <scope>NUCLEOTIDE SEQUENCE</scope>
    <source>
        <strain evidence="6">MT/VB/25A 57/8</strain>
    </source>
</reference>
<evidence type="ECO:0000256" key="4">
    <source>
        <dbReference type="ARBA" id="ARBA00022833"/>
    </source>
</evidence>
<keyword evidence="2" id="KW-0677">Repeat</keyword>
<keyword evidence="1" id="KW-0479">Metal-binding</keyword>
<keyword evidence="7" id="KW-1185">Reference proteome</keyword>
<dbReference type="PANTHER" id="PTHR37807">
    <property type="entry name" value="OS07G0160300 PROTEIN"/>
    <property type="match status" value="1"/>
</dbReference>